<dbReference type="InParanoid" id="A0A6J2YQW6"/>
<feature type="active site" evidence="12">
    <location>
        <position position="14"/>
    </location>
</feature>
<keyword evidence="10" id="KW-0539">Nucleus</keyword>
<evidence type="ECO:0000256" key="12">
    <source>
        <dbReference type="PROSITE-ProRule" id="PRU00331"/>
    </source>
</evidence>
<dbReference type="InterPro" id="IPR006155">
    <property type="entry name" value="Josephin"/>
</dbReference>
<dbReference type="AlphaFoldDB" id="A0A6J2YQW6"/>
<keyword evidence="4" id="KW-0645">Protease</keyword>
<dbReference type="Gene3D" id="1.10.287.10">
    <property type="entry name" value="S15/NS1, RNA-binding"/>
    <property type="match status" value="1"/>
</dbReference>
<accession>A0A6J2YQW6</accession>
<evidence type="ECO:0000256" key="1">
    <source>
        <dbReference type="ARBA" id="ARBA00000707"/>
    </source>
</evidence>
<evidence type="ECO:0000256" key="9">
    <source>
        <dbReference type="ARBA" id="ARBA00023163"/>
    </source>
</evidence>
<keyword evidence="9" id="KW-0804">Transcription</keyword>
<evidence type="ECO:0000256" key="3">
    <source>
        <dbReference type="ARBA" id="ARBA00012759"/>
    </source>
</evidence>
<dbReference type="EC" id="3.4.19.12" evidence="3"/>
<evidence type="ECO:0000256" key="4">
    <source>
        <dbReference type="ARBA" id="ARBA00022670"/>
    </source>
</evidence>
<gene>
    <name evidence="15" type="primary">LOC115889731</name>
</gene>
<proteinExistence type="predicted"/>
<evidence type="ECO:0000256" key="10">
    <source>
        <dbReference type="ARBA" id="ARBA00023242"/>
    </source>
</evidence>
<feature type="active site" evidence="12">
    <location>
        <position position="121"/>
    </location>
</feature>
<feature type="active site" evidence="11 12">
    <location>
        <position position="136"/>
    </location>
</feature>
<comment type="subcellular location">
    <subcellularLocation>
        <location evidence="2">Nucleus</location>
    </subcellularLocation>
</comment>
<evidence type="ECO:0000256" key="2">
    <source>
        <dbReference type="ARBA" id="ARBA00004123"/>
    </source>
</evidence>
<dbReference type="PRINTS" id="PR01233">
    <property type="entry name" value="JOSEPHIN"/>
</dbReference>
<dbReference type="GeneID" id="115889731"/>
<keyword evidence="5" id="KW-0833">Ubl conjugation pathway</keyword>
<dbReference type="FunFam" id="3.90.70.40:FF:000005">
    <property type="entry name" value="Ataxin 3"/>
    <property type="match status" value="1"/>
</dbReference>
<protein>
    <recommendedName>
        <fullName evidence="3">ubiquitinyl hydrolase 1</fullName>
        <ecNumber evidence="3">3.4.19.12</ecNumber>
    </recommendedName>
</protein>
<dbReference type="GO" id="GO:0005634">
    <property type="term" value="C:nucleus"/>
    <property type="evidence" value="ECO:0007669"/>
    <property type="project" value="UniProtKB-SubCell"/>
</dbReference>
<comment type="catalytic activity">
    <reaction evidence="1">
        <text>Thiol-dependent hydrolysis of ester, thioester, amide, peptide and isopeptide bonds formed by the C-terminal Gly of ubiquitin (a 76-residue protein attached to proteins as an intracellular targeting signal).</text>
        <dbReference type="EC" id="3.4.19.12"/>
    </reaction>
</comment>
<dbReference type="Proteomes" id="UP000504635">
    <property type="component" value="Unplaced"/>
</dbReference>
<evidence type="ECO:0000256" key="6">
    <source>
        <dbReference type="ARBA" id="ARBA00022801"/>
    </source>
</evidence>
<dbReference type="OrthoDB" id="10063692at2759"/>
<evidence type="ECO:0000256" key="7">
    <source>
        <dbReference type="ARBA" id="ARBA00022807"/>
    </source>
</evidence>
<dbReference type="PANTHER" id="PTHR14159:SF0">
    <property type="entry name" value="ATAXIN-3-RELATED"/>
    <property type="match status" value="1"/>
</dbReference>
<dbReference type="PROSITE" id="PS50957">
    <property type="entry name" value="JOSEPHIN"/>
    <property type="match status" value="1"/>
</dbReference>
<dbReference type="Gene3D" id="3.90.70.40">
    <property type="match status" value="1"/>
</dbReference>
<evidence type="ECO:0000259" key="13">
    <source>
        <dbReference type="PROSITE" id="PS50957"/>
    </source>
</evidence>
<dbReference type="KEGG" id="soy:115889731"/>
<evidence type="ECO:0000313" key="14">
    <source>
        <dbReference type="Proteomes" id="UP000504635"/>
    </source>
</evidence>
<keyword evidence="6 12" id="KW-0378">Hydrolase</keyword>
<dbReference type="InterPro" id="IPR033865">
    <property type="entry name" value="Ataxin-3"/>
</dbReference>
<dbReference type="Pfam" id="PF02809">
    <property type="entry name" value="UIM"/>
    <property type="match status" value="3"/>
</dbReference>
<feature type="active site" description="Nucleophile" evidence="11">
    <location>
        <position position="14"/>
    </location>
</feature>
<dbReference type="Pfam" id="PF02099">
    <property type="entry name" value="Josephin"/>
    <property type="match status" value="1"/>
</dbReference>
<evidence type="ECO:0000256" key="11">
    <source>
        <dbReference type="PIRSR" id="PIRSR633865-1"/>
    </source>
</evidence>
<feature type="active site" description="Proton acceptor" evidence="11">
    <location>
        <position position="121"/>
    </location>
</feature>
<feature type="domain" description="Josephin" evidence="13">
    <location>
        <begin position="1"/>
        <end position="182"/>
    </location>
</feature>
<reference evidence="15" key="1">
    <citation type="submission" date="2025-08" db="UniProtKB">
        <authorList>
            <consortium name="RefSeq"/>
        </authorList>
    </citation>
    <scope>IDENTIFICATION</scope>
    <source>
        <tissue evidence="15">Gonads</tissue>
    </source>
</reference>
<sequence length="265" mass="29808">METIFHEKQDGSLCAQHCLNSLLQGSYFTAVDLGTLANRLDEEEREQMAEGGVDTEQYRKFLEQPSCNMDDSGYFSVQVISCALQVWGLELVPYCSTDERAKSALENPSQQQAFICNYRDHWFTIRKIGNQWFNLNSLLSKPELISDTYLALFLAQLRNEGYSIFIVSGTLPECTADEVLKNNPVRRGARPDPFQASVSNESDSDVQAALRLSLQDNSDPADSPDTDERELQEALRLSLQTANNSPEEDDEDSLLRKAISMSLQC</sequence>
<dbReference type="GO" id="GO:0016579">
    <property type="term" value="P:protein deubiquitination"/>
    <property type="evidence" value="ECO:0007669"/>
    <property type="project" value="InterPro"/>
</dbReference>
<dbReference type="GO" id="GO:0006508">
    <property type="term" value="P:proteolysis"/>
    <property type="evidence" value="ECO:0007669"/>
    <property type="project" value="UniProtKB-KW"/>
</dbReference>
<name>A0A6J2YQW6_SITOR</name>
<dbReference type="RefSeq" id="XP_030765656.1">
    <property type="nucleotide sequence ID" value="XM_030909796.1"/>
</dbReference>
<evidence type="ECO:0000313" key="15">
    <source>
        <dbReference type="RefSeq" id="XP_030765656.1"/>
    </source>
</evidence>
<keyword evidence="8" id="KW-0805">Transcription regulation</keyword>
<keyword evidence="7" id="KW-0788">Thiol protease</keyword>
<dbReference type="SMART" id="SM01246">
    <property type="entry name" value="Josephin"/>
    <property type="match status" value="1"/>
</dbReference>
<dbReference type="PANTHER" id="PTHR14159">
    <property type="entry name" value="ATAXIN-3-RELATED"/>
    <property type="match status" value="1"/>
</dbReference>
<organism evidence="14 15">
    <name type="scientific">Sitophilus oryzae</name>
    <name type="common">Rice weevil</name>
    <name type="synonym">Curculio oryzae</name>
    <dbReference type="NCBI Taxonomy" id="7048"/>
    <lineage>
        <taxon>Eukaryota</taxon>
        <taxon>Metazoa</taxon>
        <taxon>Ecdysozoa</taxon>
        <taxon>Arthropoda</taxon>
        <taxon>Hexapoda</taxon>
        <taxon>Insecta</taxon>
        <taxon>Pterygota</taxon>
        <taxon>Neoptera</taxon>
        <taxon>Endopterygota</taxon>
        <taxon>Coleoptera</taxon>
        <taxon>Polyphaga</taxon>
        <taxon>Cucujiformia</taxon>
        <taxon>Curculionidae</taxon>
        <taxon>Dryophthorinae</taxon>
        <taxon>Sitophilus</taxon>
    </lineage>
</organism>
<evidence type="ECO:0000256" key="5">
    <source>
        <dbReference type="ARBA" id="ARBA00022786"/>
    </source>
</evidence>
<dbReference type="GO" id="GO:0004843">
    <property type="term" value="F:cysteine-type deubiquitinase activity"/>
    <property type="evidence" value="ECO:0007669"/>
    <property type="project" value="UniProtKB-EC"/>
</dbReference>
<evidence type="ECO:0000256" key="8">
    <source>
        <dbReference type="ARBA" id="ARBA00023015"/>
    </source>
</evidence>
<keyword evidence="14" id="KW-1185">Reference proteome</keyword>
<dbReference type="FunFam" id="1.10.287.10:FF:000023">
    <property type="entry name" value="Ataxin 3 variant ref"/>
    <property type="match status" value="1"/>
</dbReference>
<dbReference type="InterPro" id="IPR003903">
    <property type="entry name" value="UIM_dom"/>
</dbReference>